<dbReference type="PROSITE" id="PS50928">
    <property type="entry name" value="ABC_TM1"/>
    <property type="match status" value="1"/>
</dbReference>
<evidence type="ECO:0000256" key="7">
    <source>
        <dbReference type="RuleBase" id="RU363032"/>
    </source>
</evidence>
<sequence>MTMLRRMFRRNREMMTGYMFVLPWILGFLLFMAYPIYFSLNMSFNKVIISSNGIKKDFIRWNNFKYAFLSDPKYVEELLMFIKSVVFMIPIVIVFSLLVALLINQPIRFKGFFRAIFFLPVVITSGQVVKELFAQGAASVPIVERYGIIDYLQNNLDPSWSEPIISIIQQLIVILWYSGVQILIFLAGLQKVNSQIYEAASIDGASPWEIFWKITLPSIKPFILVNIIYTVVDLFTNSLNNVIDLIKVNMFQIDTGFGYATALAWIYFMVIFTILLVVVLVFGRNDDYNPRKAGR</sequence>
<feature type="transmembrane region" description="Helical" evidence="7">
    <location>
        <begin position="164"/>
        <end position="189"/>
    </location>
</feature>
<feature type="transmembrane region" description="Helical" evidence="7">
    <location>
        <begin position="210"/>
        <end position="232"/>
    </location>
</feature>
<evidence type="ECO:0000256" key="6">
    <source>
        <dbReference type="ARBA" id="ARBA00023136"/>
    </source>
</evidence>
<evidence type="ECO:0000256" key="1">
    <source>
        <dbReference type="ARBA" id="ARBA00004651"/>
    </source>
</evidence>
<accession>A0A9W5W742</accession>
<comment type="caution">
    <text evidence="9">The sequence shown here is derived from an EMBL/GenBank/DDBJ whole genome shotgun (WGS) entry which is preliminary data.</text>
</comment>
<feature type="transmembrane region" description="Helical" evidence="7">
    <location>
        <begin position="111"/>
        <end position="129"/>
    </location>
</feature>
<name>A0A9W5W742_9BACL</name>
<dbReference type="GO" id="GO:0005886">
    <property type="term" value="C:plasma membrane"/>
    <property type="evidence" value="ECO:0007669"/>
    <property type="project" value="UniProtKB-SubCell"/>
</dbReference>
<dbReference type="InterPro" id="IPR000515">
    <property type="entry name" value="MetI-like"/>
</dbReference>
<evidence type="ECO:0000313" key="10">
    <source>
        <dbReference type="Proteomes" id="UP000053750"/>
    </source>
</evidence>
<dbReference type="Pfam" id="PF00528">
    <property type="entry name" value="BPD_transp_1"/>
    <property type="match status" value="1"/>
</dbReference>
<feature type="transmembrane region" description="Helical" evidence="7">
    <location>
        <begin position="257"/>
        <end position="282"/>
    </location>
</feature>
<feature type="domain" description="ABC transmembrane type-1" evidence="8">
    <location>
        <begin position="78"/>
        <end position="278"/>
    </location>
</feature>
<keyword evidence="5 7" id="KW-1133">Transmembrane helix</keyword>
<dbReference type="InterPro" id="IPR035906">
    <property type="entry name" value="MetI-like_sf"/>
</dbReference>
<dbReference type="EMBL" id="JFHU01000181">
    <property type="protein sequence ID" value="EXX86710.1"/>
    <property type="molecule type" value="Genomic_DNA"/>
</dbReference>
<dbReference type="Proteomes" id="UP000053750">
    <property type="component" value="Unassembled WGS sequence"/>
</dbReference>
<dbReference type="SUPFAM" id="SSF161098">
    <property type="entry name" value="MetI-like"/>
    <property type="match status" value="1"/>
</dbReference>
<dbReference type="CDD" id="cd06261">
    <property type="entry name" value="TM_PBP2"/>
    <property type="match status" value="1"/>
</dbReference>
<dbReference type="Gene3D" id="1.10.3720.10">
    <property type="entry name" value="MetI-like"/>
    <property type="match status" value="1"/>
</dbReference>
<protein>
    <submittedName>
        <fullName evidence="9">ABC transporter permease</fullName>
    </submittedName>
</protein>
<keyword evidence="10" id="KW-1185">Reference proteome</keyword>
<dbReference type="GO" id="GO:0055085">
    <property type="term" value="P:transmembrane transport"/>
    <property type="evidence" value="ECO:0007669"/>
    <property type="project" value="InterPro"/>
</dbReference>
<dbReference type="AlphaFoldDB" id="A0A9W5W742"/>
<keyword evidence="2 7" id="KW-0813">Transport</keyword>
<keyword evidence="6 7" id="KW-0472">Membrane</keyword>
<dbReference type="PANTHER" id="PTHR43227:SF3">
    <property type="entry name" value="BINDING-PROTEIN-DEPENDENT TRANSPORT SYSTEMS INNER MEMBRANE COMPONENT"/>
    <property type="match status" value="1"/>
</dbReference>
<evidence type="ECO:0000256" key="2">
    <source>
        <dbReference type="ARBA" id="ARBA00022448"/>
    </source>
</evidence>
<evidence type="ECO:0000256" key="5">
    <source>
        <dbReference type="ARBA" id="ARBA00022989"/>
    </source>
</evidence>
<gene>
    <name evidence="9" type="ORF">BG53_05570</name>
</gene>
<evidence type="ECO:0000259" key="8">
    <source>
        <dbReference type="PROSITE" id="PS50928"/>
    </source>
</evidence>
<comment type="similarity">
    <text evidence="7">Belongs to the binding-protein-dependent transport system permease family.</text>
</comment>
<keyword evidence="4 7" id="KW-0812">Transmembrane</keyword>
<proteinExistence type="inferred from homology"/>
<comment type="subcellular location">
    <subcellularLocation>
        <location evidence="1 7">Cell membrane</location>
        <topology evidence="1 7">Multi-pass membrane protein</topology>
    </subcellularLocation>
</comment>
<evidence type="ECO:0000256" key="4">
    <source>
        <dbReference type="ARBA" id="ARBA00022692"/>
    </source>
</evidence>
<evidence type="ECO:0000313" key="9">
    <source>
        <dbReference type="EMBL" id="EXX86710.1"/>
    </source>
</evidence>
<evidence type="ECO:0000256" key="3">
    <source>
        <dbReference type="ARBA" id="ARBA00022475"/>
    </source>
</evidence>
<dbReference type="InterPro" id="IPR050809">
    <property type="entry name" value="UgpAE/MalFG_permease"/>
</dbReference>
<reference evidence="9 10" key="1">
    <citation type="submission" date="2014-02" db="EMBL/GenBank/DDBJ databases">
        <title>Genome sequence of Paenibacillus darwinianus reveals adaptive mechanisms for survival in Antarctic soils.</title>
        <authorList>
            <person name="Dsouza M."/>
            <person name="Taylor M.W."/>
            <person name="Turner S.J."/>
            <person name="Aislabie J."/>
        </authorList>
    </citation>
    <scope>NUCLEOTIDE SEQUENCE [LARGE SCALE GENOMIC DNA]</scope>
    <source>
        <strain evidence="9 10">CE1</strain>
    </source>
</reference>
<dbReference type="PANTHER" id="PTHR43227">
    <property type="entry name" value="BLL4140 PROTEIN"/>
    <property type="match status" value="1"/>
</dbReference>
<keyword evidence="3" id="KW-1003">Cell membrane</keyword>
<organism evidence="9 10">
    <name type="scientific">Paenibacillus darwinianus</name>
    <dbReference type="NCBI Taxonomy" id="1380763"/>
    <lineage>
        <taxon>Bacteria</taxon>
        <taxon>Bacillati</taxon>
        <taxon>Bacillota</taxon>
        <taxon>Bacilli</taxon>
        <taxon>Bacillales</taxon>
        <taxon>Paenibacillaceae</taxon>
        <taxon>Paenibacillus</taxon>
    </lineage>
</organism>
<feature type="transmembrane region" description="Helical" evidence="7">
    <location>
        <begin position="78"/>
        <end position="104"/>
    </location>
</feature>